<evidence type="ECO:0000256" key="1">
    <source>
        <dbReference type="SAM" id="MobiDB-lite"/>
    </source>
</evidence>
<comment type="caution">
    <text evidence="2">The sequence shown here is derived from an EMBL/GenBank/DDBJ whole genome shotgun (WGS) entry which is preliminary data.</text>
</comment>
<evidence type="ECO:0000313" key="2">
    <source>
        <dbReference type="EMBL" id="GFR47372.1"/>
    </source>
</evidence>
<organism evidence="2 3">
    <name type="scientific">Astrephomene gubernaculifera</name>
    <dbReference type="NCBI Taxonomy" id="47775"/>
    <lineage>
        <taxon>Eukaryota</taxon>
        <taxon>Viridiplantae</taxon>
        <taxon>Chlorophyta</taxon>
        <taxon>core chlorophytes</taxon>
        <taxon>Chlorophyceae</taxon>
        <taxon>CS clade</taxon>
        <taxon>Chlamydomonadales</taxon>
        <taxon>Astrephomenaceae</taxon>
        <taxon>Astrephomene</taxon>
    </lineage>
</organism>
<feature type="region of interest" description="Disordered" evidence="1">
    <location>
        <begin position="483"/>
        <end position="521"/>
    </location>
</feature>
<sequence>MDPQQPAAVQQPLQGVVWPSFLNQYVHPQLQQLAEIQWRFELSAKMAAIYERLREKFAKTQNICLCQTWLGADGCDAANPNNIEVTLWADPRLAIVLDPLFQELRAKSCQGPVFFRNSMPGKVWRSGAVQIVQNLRILPPSLHPRSQLSEAALERLAEALYIPIYDLSRPAKGQVCVLEVLLSARATEAMLVADVISFIGQLLTALHLSLANPVQQPVRRSVLCGRRARAADSDGEASEDEAAAGASARQRQAGQQEQQQVRQGQQDGPGSCQQQQQQQSQQQQQQAAVRCSCSHGTNEAAGGCAAAAAAAVAAGGPTAPHTAQGEGSTRGHSGGTRAAAGCGPQIGSGAAGGKEPGPEPAPGGESTEAATPAATPAAAAAVCERCGGGPPAPACSEQPTLPATPSNEGLGCGGDTGAVSAAAAAAVIAHAGGALAGGSQGATAAAQGGAVCGGGGSGVPRKVRRVMVDGPMQRSKSVYSVAALSAGDDGDEDAEAGPGLGWAAAGGGVDRGGQQQGQPRL</sequence>
<feature type="region of interest" description="Disordered" evidence="1">
    <location>
        <begin position="230"/>
        <end position="277"/>
    </location>
</feature>
<feature type="compositionally biased region" description="Gly residues" evidence="1">
    <location>
        <begin position="344"/>
        <end position="355"/>
    </location>
</feature>
<feature type="compositionally biased region" description="Low complexity" evidence="1">
    <location>
        <begin position="243"/>
        <end position="277"/>
    </location>
</feature>
<name>A0AAD3DUL7_9CHLO</name>
<proteinExistence type="predicted"/>
<protein>
    <submittedName>
        <fullName evidence="2">Uncharacterized protein</fullName>
    </submittedName>
</protein>
<accession>A0AAD3DUL7</accession>
<feature type="compositionally biased region" description="Acidic residues" evidence="1">
    <location>
        <begin position="233"/>
        <end position="242"/>
    </location>
</feature>
<dbReference type="Proteomes" id="UP001054857">
    <property type="component" value="Unassembled WGS sequence"/>
</dbReference>
<gene>
    <name evidence="2" type="ORF">Agub_g9081</name>
</gene>
<dbReference type="AlphaFoldDB" id="A0AAD3DUL7"/>
<feature type="region of interest" description="Disordered" evidence="1">
    <location>
        <begin position="316"/>
        <end position="373"/>
    </location>
</feature>
<keyword evidence="3" id="KW-1185">Reference proteome</keyword>
<reference evidence="2 3" key="1">
    <citation type="journal article" date="2021" name="Sci. Rep.">
        <title>Genome sequencing of the multicellular alga Astrephomene provides insights into convergent evolution of germ-soma differentiation.</title>
        <authorList>
            <person name="Yamashita S."/>
            <person name="Yamamoto K."/>
            <person name="Matsuzaki R."/>
            <person name="Suzuki S."/>
            <person name="Yamaguchi H."/>
            <person name="Hirooka S."/>
            <person name="Minakuchi Y."/>
            <person name="Miyagishima S."/>
            <person name="Kawachi M."/>
            <person name="Toyoda A."/>
            <person name="Nozaki H."/>
        </authorList>
    </citation>
    <scope>NUCLEOTIDE SEQUENCE [LARGE SCALE GENOMIC DNA]</scope>
    <source>
        <strain evidence="2 3">NIES-4017</strain>
    </source>
</reference>
<feature type="compositionally biased region" description="Low complexity" evidence="1">
    <location>
        <begin position="362"/>
        <end position="373"/>
    </location>
</feature>
<dbReference type="EMBL" id="BMAR01000018">
    <property type="protein sequence ID" value="GFR47372.1"/>
    <property type="molecule type" value="Genomic_DNA"/>
</dbReference>
<feature type="compositionally biased region" description="Gly residues" evidence="1">
    <location>
        <begin position="498"/>
        <end position="515"/>
    </location>
</feature>
<evidence type="ECO:0000313" key="3">
    <source>
        <dbReference type="Proteomes" id="UP001054857"/>
    </source>
</evidence>